<dbReference type="PANTHER" id="PTHR31465:SF11">
    <property type="entry name" value="DOMAIN PROTEIN, PUTATIVE (AFU_ORTHOLOGUE AFUA_3G10770)-RELATED"/>
    <property type="match status" value="1"/>
</dbReference>
<protein>
    <submittedName>
        <fullName evidence="6">RTA1 domain protein</fullName>
    </submittedName>
</protein>
<feature type="transmembrane region" description="Helical" evidence="5">
    <location>
        <begin position="206"/>
        <end position="230"/>
    </location>
</feature>
<evidence type="ECO:0000256" key="5">
    <source>
        <dbReference type="SAM" id="Phobius"/>
    </source>
</evidence>
<evidence type="ECO:0000313" key="7">
    <source>
        <dbReference type="Proteomes" id="UP000266188"/>
    </source>
</evidence>
<dbReference type="STRING" id="2070753.A0A3A3A0S6"/>
<feature type="transmembrane region" description="Helical" evidence="5">
    <location>
        <begin position="250"/>
        <end position="274"/>
    </location>
</feature>
<dbReference type="OrthoDB" id="1844152at2759"/>
<name>A0A3A3A0S6_9EURO</name>
<feature type="transmembrane region" description="Helical" evidence="5">
    <location>
        <begin position="131"/>
        <end position="150"/>
    </location>
</feature>
<evidence type="ECO:0000313" key="6">
    <source>
        <dbReference type="EMBL" id="RJE22921.1"/>
    </source>
</evidence>
<keyword evidence="4 5" id="KW-0472">Membrane</keyword>
<comment type="caution">
    <text evidence="6">The sequence shown here is derived from an EMBL/GenBank/DDBJ whole genome shotgun (WGS) entry which is preliminary data.</text>
</comment>
<dbReference type="InterPro" id="IPR007568">
    <property type="entry name" value="RTA1"/>
</dbReference>
<evidence type="ECO:0000256" key="4">
    <source>
        <dbReference type="ARBA" id="ARBA00023136"/>
    </source>
</evidence>
<keyword evidence="2 5" id="KW-0812">Transmembrane</keyword>
<dbReference type="Proteomes" id="UP000266188">
    <property type="component" value="Unassembled WGS sequence"/>
</dbReference>
<reference evidence="7" key="1">
    <citation type="submission" date="2017-02" db="EMBL/GenBank/DDBJ databases">
        <authorList>
            <person name="Tafer H."/>
            <person name="Lopandic K."/>
        </authorList>
    </citation>
    <scope>NUCLEOTIDE SEQUENCE [LARGE SCALE GENOMIC DNA]</scope>
    <source>
        <strain evidence="7">CBS 366.77</strain>
    </source>
</reference>
<gene>
    <name evidence="6" type="ORF">PHISCL_04730</name>
</gene>
<sequence>MSSDYELKQQLQSSCHSLVDGIGTAYGYQPSLAAGIVFCVLFGLSMCLHTAQFVWKRTWWCAVFSVGCLTEVLGWAARTWSAECPYNMNAFMMQISTLIIAPTFFTAGIYVLLGRFIQILGRQSSILSPNLYLWIFCTCDIISLVVQAIGGGMASSETNKPNGNTDPGTYTMVGGIVFQLFSITIFVICALDFVRRTLRHQLLQSMTGTIVPLLGAMVLSVLCIYVRSIYRTIELSQGWSGYLITTERYFIALDGAMMIVAVGIFNIFHPGWLLPKEDKFGRELHSAEGMEDVRLQ</sequence>
<dbReference type="AlphaFoldDB" id="A0A3A3A0S6"/>
<organism evidence="6 7">
    <name type="scientific">Aspergillus sclerotialis</name>
    <dbReference type="NCBI Taxonomy" id="2070753"/>
    <lineage>
        <taxon>Eukaryota</taxon>
        <taxon>Fungi</taxon>
        <taxon>Dikarya</taxon>
        <taxon>Ascomycota</taxon>
        <taxon>Pezizomycotina</taxon>
        <taxon>Eurotiomycetes</taxon>
        <taxon>Eurotiomycetidae</taxon>
        <taxon>Eurotiales</taxon>
        <taxon>Aspergillaceae</taxon>
        <taxon>Aspergillus</taxon>
        <taxon>Aspergillus subgen. Polypaecilum</taxon>
    </lineage>
</organism>
<dbReference type="PANTHER" id="PTHR31465">
    <property type="entry name" value="PROTEIN RTA1-RELATED"/>
    <property type="match status" value="1"/>
</dbReference>
<dbReference type="Pfam" id="PF04479">
    <property type="entry name" value="RTA1"/>
    <property type="match status" value="1"/>
</dbReference>
<dbReference type="GO" id="GO:0000324">
    <property type="term" value="C:fungal-type vacuole"/>
    <property type="evidence" value="ECO:0007669"/>
    <property type="project" value="TreeGrafter"/>
</dbReference>
<evidence type="ECO:0000256" key="1">
    <source>
        <dbReference type="ARBA" id="ARBA00004141"/>
    </source>
</evidence>
<feature type="transmembrane region" description="Helical" evidence="5">
    <location>
        <begin position="32"/>
        <end position="51"/>
    </location>
</feature>
<feature type="transmembrane region" description="Helical" evidence="5">
    <location>
        <begin position="90"/>
        <end position="111"/>
    </location>
</feature>
<dbReference type="EMBL" id="MVGC01000144">
    <property type="protein sequence ID" value="RJE22921.1"/>
    <property type="molecule type" value="Genomic_DNA"/>
</dbReference>
<comment type="subcellular location">
    <subcellularLocation>
        <location evidence="1">Membrane</location>
        <topology evidence="1">Multi-pass membrane protein</topology>
    </subcellularLocation>
</comment>
<feature type="transmembrane region" description="Helical" evidence="5">
    <location>
        <begin position="170"/>
        <end position="194"/>
    </location>
</feature>
<keyword evidence="7" id="KW-1185">Reference proteome</keyword>
<dbReference type="GO" id="GO:0005886">
    <property type="term" value="C:plasma membrane"/>
    <property type="evidence" value="ECO:0007669"/>
    <property type="project" value="TreeGrafter"/>
</dbReference>
<feature type="transmembrane region" description="Helical" evidence="5">
    <location>
        <begin position="58"/>
        <end position="78"/>
    </location>
</feature>
<accession>A0A3A3A0S6</accession>
<evidence type="ECO:0000256" key="3">
    <source>
        <dbReference type="ARBA" id="ARBA00022989"/>
    </source>
</evidence>
<proteinExistence type="predicted"/>
<keyword evidence="3 5" id="KW-1133">Transmembrane helix</keyword>
<evidence type="ECO:0000256" key="2">
    <source>
        <dbReference type="ARBA" id="ARBA00022692"/>
    </source>
</evidence>